<keyword evidence="3" id="KW-1185">Reference proteome</keyword>
<dbReference type="OrthoDB" id="4863847at2759"/>
<dbReference type="Proteomes" id="UP000019384">
    <property type="component" value="Unassembled WGS sequence"/>
</dbReference>
<protein>
    <submittedName>
        <fullName evidence="2">Uncharacterized protein</fullName>
    </submittedName>
</protein>
<keyword evidence="1" id="KW-0732">Signal</keyword>
<name>W6MJ44_9ASCO</name>
<dbReference type="RefSeq" id="XP_022458253.1">
    <property type="nucleotide sequence ID" value="XM_022604476.1"/>
</dbReference>
<dbReference type="HOGENOM" id="CLU_1402635_0_0_1"/>
<feature type="chain" id="PRO_5004878408" evidence="1">
    <location>
        <begin position="19"/>
        <end position="194"/>
    </location>
</feature>
<reference evidence="2" key="2">
    <citation type="submission" date="2014-02" db="EMBL/GenBank/DDBJ databases">
        <title>Complete DNA sequence of /Kuraishia capsulata/ illustrates novel genomic features among budding yeasts (/Saccharomycotina/).</title>
        <authorList>
            <person name="Morales L."/>
            <person name="Noel B."/>
            <person name="Porcel B."/>
            <person name="Marcet-Houben M."/>
            <person name="Hullo M-F."/>
            <person name="Sacerdot C."/>
            <person name="Tekaia F."/>
            <person name="Leh-Louis V."/>
            <person name="Despons L."/>
            <person name="Khanna V."/>
            <person name="Aury J-M."/>
            <person name="Barbe V."/>
            <person name="Couloux A."/>
            <person name="Labadie K."/>
            <person name="Pelletier E."/>
            <person name="Souciet J-L."/>
            <person name="Boekhout T."/>
            <person name="Gabaldon T."/>
            <person name="Wincker P."/>
            <person name="Dujon B."/>
        </authorList>
    </citation>
    <scope>NUCLEOTIDE SEQUENCE</scope>
    <source>
        <strain evidence="2">CBS 1993</strain>
    </source>
</reference>
<dbReference type="EMBL" id="HG793126">
    <property type="protein sequence ID" value="CDK26246.1"/>
    <property type="molecule type" value="Genomic_DNA"/>
</dbReference>
<evidence type="ECO:0000256" key="1">
    <source>
        <dbReference type="SAM" id="SignalP"/>
    </source>
</evidence>
<evidence type="ECO:0000313" key="2">
    <source>
        <dbReference type="EMBL" id="CDK26246.1"/>
    </source>
</evidence>
<accession>W6MJ44</accession>
<reference evidence="2" key="1">
    <citation type="submission" date="2013-12" db="EMBL/GenBank/DDBJ databases">
        <authorList>
            <person name="Genoscope - CEA"/>
        </authorList>
    </citation>
    <scope>NUCLEOTIDE SEQUENCE</scope>
    <source>
        <strain evidence="2">CBS 1993</strain>
    </source>
</reference>
<dbReference type="AlphaFoldDB" id="W6MJ44"/>
<proteinExistence type="predicted"/>
<feature type="signal peptide" evidence="1">
    <location>
        <begin position="1"/>
        <end position="18"/>
    </location>
</feature>
<sequence length="194" mass="22039">MYTVLLFLIFTSASMATAWDVVPSNITRQYGYINVLRCINHNVGDDITAVAVNTQGLLGLYHDMNSTSSRRTSYMINKCRHTFNASLAIYEASNRYAEDEMLYYGGIDELLYGHKTLDSLIAMGRDDDLTSGTDADLIKEERYPDLYEMPISQTTGSCSSYEAFHTYADLCQDDQKNPFYAFGTSLVSRYFTWM</sequence>
<gene>
    <name evidence="2" type="ORF">KUCA_T00002217001</name>
</gene>
<evidence type="ECO:0000313" key="3">
    <source>
        <dbReference type="Proteomes" id="UP000019384"/>
    </source>
</evidence>
<dbReference type="GeneID" id="34519641"/>
<organism evidence="2 3">
    <name type="scientific">Kuraishia capsulata CBS 1993</name>
    <dbReference type="NCBI Taxonomy" id="1382522"/>
    <lineage>
        <taxon>Eukaryota</taxon>
        <taxon>Fungi</taxon>
        <taxon>Dikarya</taxon>
        <taxon>Ascomycota</taxon>
        <taxon>Saccharomycotina</taxon>
        <taxon>Pichiomycetes</taxon>
        <taxon>Pichiales</taxon>
        <taxon>Pichiaceae</taxon>
        <taxon>Kuraishia</taxon>
    </lineage>
</organism>